<organism evidence="1 2">
    <name type="scientific">Carnegiea gigantea</name>
    <dbReference type="NCBI Taxonomy" id="171969"/>
    <lineage>
        <taxon>Eukaryota</taxon>
        <taxon>Viridiplantae</taxon>
        <taxon>Streptophyta</taxon>
        <taxon>Embryophyta</taxon>
        <taxon>Tracheophyta</taxon>
        <taxon>Spermatophyta</taxon>
        <taxon>Magnoliopsida</taxon>
        <taxon>eudicotyledons</taxon>
        <taxon>Gunneridae</taxon>
        <taxon>Pentapetalae</taxon>
        <taxon>Caryophyllales</taxon>
        <taxon>Cactineae</taxon>
        <taxon>Cactaceae</taxon>
        <taxon>Cactoideae</taxon>
        <taxon>Echinocereeae</taxon>
        <taxon>Carnegiea</taxon>
    </lineage>
</organism>
<gene>
    <name evidence="1" type="ORF">Cgig2_017997</name>
</gene>
<dbReference type="EMBL" id="JAKOGI010002678">
    <property type="protein sequence ID" value="KAJ8421541.1"/>
    <property type="molecule type" value="Genomic_DNA"/>
</dbReference>
<dbReference type="AlphaFoldDB" id="A0A9Q1GIX8"/>
<accession>A0A9Q1GIX8</accession>
<comment type="caution">
    <text evidence="1">The sequence shown here is derived from an EMBL/GenBank/DDBJ whole genome shotgun (WGS) entry which is preliminary data.</text>
</comment>
<protein>
    <submittedName>
        <fullName evidence="1">Uncharacterized protein</fullName>
    </submittedName>
</protein>
<proteinExistence type="predicted"/>
<dbReference type="Proteomes" id="UP001153076">
    <property type="component" value="Unassembled WGS sequence"/>
</dbReference>
<keyword evidence="2" id="KW-1185">Reference proteome</keyword>
<evidence type="ECO:0000313" key="2">
    <source>
        <dbReference type="Proteomes" id="UP001153076"/>
    </source>
</evidence>
<name>A0A9Q1GIX8_9CARY</name>
<evidence type="ECO:0000313" key="1">
    <source>
        <dbReference type="EMBL" id="KAJ8421541.1"/>
    </source>
</evidence>
<reference evidence="1" key="1">
    <citation type="submission" date="2022-04" db="EMBL/GenBank/DDBJ databases">
        <title>Carnegiea gigantea Genome sequencing and assembly v2.</title>
        <authorList>
            <person name="Copetti D."/>
            <person name="Sanderson M.J."/>
            <person name="Burquez A."/>
            <person name="Wojciechowski M.F."/>
        </authorList>
    </citation>
    <scope>NUCLEOTIDE SEQUENCE</scope>
    <source>
        <strain evidence="1">SGP5-SGP5p</strain>
        <tissue evidence="1">Aerial part</tissue>
    </source>
</reference>
<sequence length="384" mass="41760">MFILLTTSSTTISWLSKTIDSRSWEVYLGFAGLGSPRASVDCAHDLLIFYEFLTWLRLLLWVSPFFVADGEASTGGPAAGDLPSHSRLAFFQICSFPFGFHCSGRQVLQSPVRLLARVRVAGDFSDHRRVARVPNFACFTLEEAVRSALGPGGCKRFVAIKSKSFDLAIVRTAEDVLKMSEKEDLTLAARECCFMNERGWAKIFDALTKIVNLACLGAIGALRRPLHQVTLAHGVVPLPLPPSSPLGCCLKCGFTSESECFLRLVPHVVATMPSRNSLKSFVIQAYAVDRGKQKVVTELGMRASSAALKFTPDATISRIEGIGCVRVIGLPVRVGSLSVQIGLQTHLFVLDTSSPSSDEANSFDPALFEANIYGQASSNTFVSW</sequence>